<gene>
    <name evidence="1" type="ORF">AXF42_Ash014076</name>
</gene>
<evidence type="ECO:0000313" key="2">
    <source>
        <dbReference type="Proteomes" id="UP000236161"/>
    </source>
</evidence>
<dbReference type="AlphaFoldDB" id="A0A2I0A9A3"/>
<keyword evidence="2" id="KW-1185">Reference proteome</keyword>
<dbReference type="Proteomes" id="UP000236161">
    <property type="component" value="Unassembled WGS sequence"/>
</dbReference>
<reference evidence="1 2" key="1">
    <citation type="journal article" date="2017" name="Nature">
        <title>The Apostasia genome and the evolution of orchids.</title>
        <authorList>
            <person name="Zhang G.Q."/>
            <person name="Liu K.W."/>
            <person name="Li Z."/>
            <person name="Lohaus R."/>
            <person name="Hsiao Y.Y."/>
            <person name="Niu S.C."/>
            <person name="Wang J.Y."/>
            <person name="Lin Y.C."/>
            <person name="Xu Q."/>
            <person name="Chen L.J."/>
            <person name="Yoshida K."/>
            <person name="Fujiwara S."/>
            <person name="Wang Z.W."/>
            <person name="Zhang Y.Q."/>
            <person name="Mitsuda N."/>
            <person name="Wang M."/>
            <person name="Liu G.H."/>
            <person name="Pecoraro L."/>
            <person name="Huang H.X."/>
            <person name="Xiao X.J."/>
            <person name="Lin M."/>
            <person name="Wu X.Y."/>
            <person name="Wu W.L."/>
            <person name="Chen Y.Y."/>
            <person name="Chang S.B."/>
            <person name="Sakamoto S."/>
            <person name="Ohme-Takagi M."/>
            <person name="Yagi M."/>
            <person name="Zeng S.J."/>
            <person name="Shen C.Y."/>
            <person name="Yeh C.M."/>
            <person name="Luo Y.B."/>
            <person name="Tsai W.C."/>
            <person name="Van de Peer Y."/>
            <person name="Liu Z.J."/>
        </authorList>
    </citation>
    <scope>NUCLEOTIDE SEQUENCE [LARGE SCALE GENOMIC DNA]</scope>
    <source>
        <strain evidence="2">cv. Shenzhen</strain>
        <tissue evidence="1">Stem</tissue>
    </source>
</reference>
<dbReference type="EMBL" id="KZ452009">
    <property type="protein sequence ID" value="PKA52139.1"/>
    <property type="molecule type" value="Genomic_DNA"/>
</dbReference>
<proteinExistence type="predicted"/>
<name>A0A2I0A9A3_9ASPA</name>
<sequence>MNAARNPRPGDTPTLLLNMVCAAEEVEIHEIRHHRGRQQAPLVKVFLEIVDEAERKAWI</sequence>
<protein>
    <submittedName>
        <fullName evidence="1">Uncharacterized protein</fullName>
    </submittedName>
</protein>
<evidence type="ECO:0000313" key="1">
    <source>
        <dbReference type="EMBL" id="PKA52139.1"/>
    </source>
</evidence>
<accession>A0A2I0A9A3</accession>
<organism evidence="1 2">
    <name type="scientific">Apostasia shenzhenica</name>
    <dbReference type="NCBI Taxonomy" id="1088818"/>
    <lineage>
        <taxon>Eukaryota</taxon>
        <taxon>Viridiplantae</taxon>
        <taxon>Streptophyta</taxon>
        <taxon>Embryophyta</taxon>
        <taxon>Tracheophyta</taxon>
        <taxon>Spermatophyta</taxon>
        <taxon>Magnoliopsida</taxon>
        <taxon>Liliopsida</taxon>
        <taxon>Asparagales</taxon>
        <taxon>Orchidaceae</taxon>
        <taxon>Apostasioideae</taxon>
        <taxon>Apostasia</taxon>
    </lineage>
</organism>